<evidence type="ECO:0000256" key="5">
    <source>
        <dbReference type="ARBA" id="ARBA00023004"/>
    </source>
</evidence>
<dbReference type="SMART" id="SM00729">
    <property type="entry name" value="Elp3"/>
    <property type="match status" value="1"/>
</dbReference>
<dbReference type="AlphaFoldDB" id="M1E7L6"/>
<dbReference type="InterPro" id="IPR007197">
    <property type="entry name" value="rSAM"/>
</dbReference>
<dbReference type="SFLD" id="SFLDS00029">
    <property type="entry name" value="Radical_SAM"/>
    <property type="match status" value="1"/>
</dbReference>
<keyword evidence="6" id="KW-0411">Iron-sulfur</keyword>
<accession>M1E7L6</accession>
<dbReference type="PANTHER" id="PTHR11228:SF7">
    <property type="entry name" value="PQQA PEPTIDE CYCLASE"/>
    <property type="match status" value="1"/>
</dbReference>
<dbReference type="SFLD" id="SFLDG01386">
    <property type="entry name" value="main_SPASM_domain-containing"/>
    <property type="match status" value="1"/>
</dbReference>
<dbReference type="RefSeq" id="WP_013756248.1">
    <property type="nucleotide sequence ID" value="NC_015499.1"/>
</dbReference>
<dbReference type="Proteomes" id="UP000011765">
    <property type="component" value="Chromosome"/>
</dbReference>
<dbReference type="PANTHER" id="PTHR11228">
    <property type="entry name" value="RADICAL SAM DOMAIN PROTEIN"/>
    <property type="match status" value="1"/>
</dbReference>
<keyword evidence="2" id="KW-0004">4Fe-4S</keyword>
<dbReference type="CDD" id="cd01335">
    <property type="entry name" value="Radical_SAM"/>
    <property type="match status" value="1"/>
</dbReference>
<evidence type="ECO:0000313" key="9">
    <source>
        <dbReference type="Proteomes" id="UP000011765"/>
    </source>
</evidence>
<evidence type="ECO:0000256" key="1">
    <source>
        <dbReference type="ARBA" id="ARBA00001966"/>
    </source>
</evidence>
<dbReference type="Pfam" id="PF13186">
    <property type="entry name" value="SPASM"/>
    <property type="match status" value="1"/>
</dbReference>
<dbReference type="KEGG" id="tnr:Thena_0896"/>
<dbReference type="PIRSF" id="PIRSF037420">
    <property type="entry name" value="PQQ_syn_pqqE"/>
    <property type="match status" value="1"/>
</dbReference>
<sequence length="353" mass="40607">MKELIEDPSVVSLTTNKSVPFTVQIHITERCNLNCRHCYQENEITEEMSLEEIKDYIQEILEVVYDWAEKSEIAFLPNINLLGGEVFLRNDWEEILNFLSRENIEYYILTNATLIDEFVAKKLKNFQVSGVQVSLDGPEKIHDYIRGQDSFKKAVAGIQNLIKNDIHVTLNATISKINYEFFQDLIQVAKDLHVHGLVFSRLVPTGHSQNIKELILTKYELKSLYDLVKENNENSDFKINTGDPIASLYIDCNTSYGFGGCAAGFAGITILSNATLVPCRRLKISLGNLRRDSFREIWSNSEVLNNLRIQENYFGKCRKCSKFMRCRGCRAICFALSSREEYKYLDEDPQCIF</sequence>
<evidence type="ECO:0000313" key="8">
    <source>
        <dbReference type="EMBL" id="AEE14525.1"/>
    </source>
</evidence>
<dbReference type="CDD" id="cd21123">
    <property type="entry name" value="SPASM_MftC-like"/>
    <property type="match status" value="1"/>
</dbReference>
<proteinExistence type="predicted"/>
<dbReference type="Gene3D" id="3.20.20.70">
    <property type="entry name" value="Aldolase class I"/>
    <property type="match status" value="1"/>
</dbReference>
<feature type="domain" description="Radical SAM core" evidence="7">
    <location>
        <begin position="17"/>
        <end position="234"/>
    </location>
</feature>
<dbReference type="SUPFAM" id="SSF102114">
    <property type="entry name" value="Radical SAM enzymes"/>
    <property type="match status" value="1"/>
</dbReference>
<reference evidence="8 9" key="1">
    <citation type="submission" date="2011-04" db="EMBL/GenBank/DDBJ databases">
        <title>The complete genome of Thermodesulfobium narugense DSM 14796.</title>
        <authorList>
            <consortium name="US DOE Joint Genome Institute (JGI-PGF)"/>
            <person name="Lucas S."/>
            <person name="Han J."/>
            <person name="Lapidus A."/>
            <person name="Bruce D."/>
            <person name="Goodwin L."/>
            <person name="Pitluck S."/>
            <person name="Peters L."/>
            <person name="Kyrpides N."/>
            <person name="Mavromatis K."/>
            <person name="Pagani I."/>
            <person name="Ivanova N."/>
            <person name="Ovchinnikova G."/>
            <person name="Zhang X."/>
            <person name="Saunders L."/>
            <person name="Detter J.C."/>
            <person name="Tapia R."/>
            <person name="Han C."/>
            <person name="Land M."/>
            <person name="Hauser L."/>
            <person name="Markowitz V."/>
            <person name="Cheng J.-F."/>
            <person name="Hugenholtz P."/>
            <person name="Woyke T."/>
            <person name="Wu D."/>
            <person name="Spring S."/>
            <person name="Schroeder M."/>
            <person name="Brambilla E."/>
            <person name="Klenk H.-P."/>
            <person name="Eisen J.A."/>
        </authorList>
    </citation>
    <scope>NUCLEOTIDE SEQUENCE [LARGE SCALE GENOMIC DNA]</scope>
    <source>
        <strain evidence="8 9">DSM 14796</strain>
    </source>
</reference>
<dbReference type="GO" id="GO:0046872">
    <property type="term" value="F:metal ion binding"/>
    <property type="evidence" value="ECO:0007669"/>
    <property type="project" value="UniProtKB-KW"/>
</dbReference>
<name>M1E7L6_9BACT</name>
<keyword evidence="5" id="KW-0408">Iron</keyword>
<dbReference type="InterPro" id="IPR006638">
    <property type="entry name" value="Elp3/MiaA/NifB-like_rSAM"/>
</dbReference>
<dbReference type="InterPro" id="IPR017200">
    <property type="entry name" value="PqqE-like"/>
</dbReference>
<keyword evidence="3" id="KW-0949">S-adenosyl-L-methionine</keyword>
<evidence type="ECO:0000256" key="6">
    <source>
        <dbReference type="ARBA" id="ARBA00023014"/>
    </source>
</evidence>
<keyword evidence="9" id="KW-1185">Reference proteome</keyword>
<organism evidence="8 9">
    <name type="scientific">Thermodesulfobium narugense DSM 14796</name>
    <dbReference type="NCBI Taxonomy" id="747365"/>
    <lineage>
        <taxon>Bacteria</taxon>
        <taxon>Pseudomonadati</taxon>
        <taxon>Thermodesulfobiota</taxon>
        <taxon>Thermodesulfobiia</taxon>
        <taxon>Thermodesulfobiales</taxon>
        <taxon>Thermodesulfobiaceae</taxon>
        <taxon>Thermodesulfobium</taxon>
    </lineage>
</organism>
<dbReference type="SFLD" id="SFLDG01067">
    <property type="entry name" value="SPASM/twitch_domain_containing"/>
    <property type="match status" value="1"/>
</dbReference>
<dbReference type="EMBL" id="CP002690">
    <property type="protein sequence ID" value="AEE14525.1"/>
    <property type="molecule type" value="Genomic_DNA"/>
</dbReference>
<evidence type="ECO:0000256" key="3">
    <source>
        <dbReference type="ARBA" id="ARBA00022691"/>
    </source>
</evidence>
<dbReference type="GO" id="GO:0051539">
    <property type="term" value="F:4 iron, 4 sulfur cluster binding"/>
    <property type="evidence" value="ECO:0007669"/>
    <property type="project" value="UniProtKB-KW"/>
</dbReference>
<dbReference type="PROSITE" id="PS51918">
    <property type="entry name" value="RADICAL_SAM"/>
    <property type="match status" value="1"/>
</dbReference>
<evidence type="ECO:0000259" key="7">
    <source>
        <dbReference type="PROSITE" id="PS51918"/>
    </source>
</evidence>
<dbReference type="InterPro" id="IPR013785">
    <property type="entry name" value="Aldolase_TIM"/>
</dbReference>
<dbReference type="InterPro" id="IPR050377">
    <property type="entry name" value="Radical_SAM_PqqE_MftC-like"/>
</dbReference>
<comment type="cofactor">
    <cofactor evidence="1">
        <name>[4Fe-4S] cluster</name>
        <dbReference type="ChEBI" id="CHEBI:49883"/>
    </cofactor>
</comment>
<dbReference type="HOGENOM" id="CLU_009273_4_1_9"/>
<dbReference type="STRING" id="747365.Thena_0896"/>
<dbReference type="eggNOG" id="COG0535">
    <property type="taxonomic scope" value="Bacteria"/>
</dbReference>
<dbReference type="Pfam" id="PF04055">
    <property type="entry name" value="Radical_SAM"/>
    <property type="match status" value="1"/>
</dbReference>
<dbReference type="InterPro" id="IPR023885">
    <property type="entry name" value="4Fe4S-binding_SPASM_dom"/>
</dbReference>
<evidence type="ECO:0000256" key="2">
    <source>
        <dbReference type="ARBA" id="ARBA00022485"/>
    </source>
</evidence>
<evidence type="ECO:0000256" key="4">
    <source>
        <dbReference type="ARBA" id="ARBA00022723"/>
    </source>
</evidence>
<dbReference type="GO" id="GO:0003824">
    <property type="term" value="F:catalytic activity"/>
    <property type="evidence" value="ECO:0007669"/>
    <property type="project" value="InterPro"/>
</dbReference>
<dbReference type="InterPro" id="IPR058240">
    <property type="entry name" value="rSAM_sf"/>
</dbReference>
<protein>
    <submittedName>
        <fullName evidence="8">Radical SAM domain protein</fullName>
    </submittedName>
</protein>
<gene>
    <name evidence="8" type="ORF">Thena_0896</name>
</gene>
<keyword evidence="4" id="KW-0479">Metal-binding</keyword>